<proteinExistence type="predicted"/>
<dbReference type="GO" id="GO:0016740">
    <property type="term" value="F:transferase activity"/>
    <property type="evidence" value="ECO:0007669"/>
    <property type="project" value="UniProtKB-KW"/>
</dbReference>
<dbReference type="EMBL" id="JAWDIT010000005">
    <property type="protein sequence ID" value="MDU0346863.1"/>
    <property type="molecule type" value="Genomic_DNA"/>
</dbReference>
<accession>A0ABU3SPX6</accession>
<name>A0ABU3SPX6_9MICO</name>
<evidence type="ECO:0000256" key="3">
    <source>
        <dbReference type="SAM" id="MobiDB-lite"/>
    </source>
</evidence>
<feature type="domain" description="Rhodanese" evidence="4">
    <location>
        <begin position="22"/>
        <end position="140"/>
    </location>
</feature>
<sequence>MESILTTAADLNAALAAGAYPDGGPVRVLDVRWRLDRPDGRPDYRAGHVPGAQYVALDHDLAAHGAPTEGRHPLPSVHDLQATARRWGIDPGDTVVVYDDANNMASARAWWLLRYAGLADVRLLDGALRAWTDAGYEQEEGDAAAPAPGTVELVYGALPALELDDVAGFAAEGLLLDARAAERYRGETEPIDPRAGHVPGAVSAPTTENVGDDGRFRSPEELRSRFRMLGAEDGMSVGVYCGSGVTAAHQAVALTLAGFEPRLYAGSWSQWSNHPELPVATGPAPR</sequence>
<evidence type="ECO:0000259" key="4">
    <source>
        <dbReference type="PROSITE" id="PS50206"/>
    </source>
</evidence>
<evidence type="ECO:0000256" key="1">
    <source>
        <dbReference type="ARBA" id="ARBA00022679"/>
    </source>
</evidence>
<dbReference type="Pfam" id="PF00581">
    <property type="entry name" value="Rhodanese"/>
    <property type="match status" value="2"/>
</dbReference>
<dbReference type="PROSITE" id="PS00380">
    <property type="entry name" value="RHODANESE_1"/>
    <property type="match status" value="1"/>
</dbReference>
<keyword evidence="6" id="KW-1185">Reference proteome</keyword>
<dbReference type="InterPro" id="IPR001307">
    <property type="entry name" value="Thiosulphate_STrfase_CS"/>
</dbReference>
<dbReference type="InterPro" id="IPR045078">
    <property type="entry name" value="TST/MPST-like"/>
</dbReference>
<dbReference type="Proteomes" id="UP001261125">
    <property type="component" value="Unassembled WGS sequence"/>
</dbReference>
<comment type="caution">
    <text evidence="5">The sequence shown here is derived from an EMBL/GenBank/DDBJ whole genome shotgun (WGS) entry which is preliminary data.</text>
</comment>
<keyword evidence="2" id="KW-0677">Repeat</keyword>
<dbReference type="CDD" id="cd01449">
    <property type="entry name" value="TST_Repeat_2"/>
    <property type="match status" value="1"/>
</dbReference>
<feature type="domain" description="Rhodanese" evidence="4">
    <location>
        <begin position="169"/>
        <end position="280"/>
    </location>
</feature>
<dbReference type="PANTHER" id="PTHR11364">
    <property type="entry name" value="THIOSULFATE SULFERTANSFERASE"/>
    <property type="match status" value="1"/>
</dbReference>
<dbReference type="InterPro" id="IPR036873">
    <property type="entry name" value="Rhodanese-like_dom_sf"/>
</dbReference>
<dbReference type="InterPro" id="IPR001763">
    <property type="entry name" value="Rhodanese-like_dom"/>
</dbReference>
<dbReference type="PROSITE" id="PS50206">
    <property type="entry name" value="RHODANESE_3"/>
    <property type="match status" value="2"/>
</dbReference>
<reference evidence="5 6" key="1">
    <citation type="submission" date="2023-09" db="EMBL/GenBank/DDBJ databases">
        <title>Microbacterium fusihabitans sp. nov., Microbacterium phycihabitans sp. nov., and Microbacterium cervinum sp. nov., isolated from dried seaweeds of beach.</title>
        <authorList>
            <person name="Lee S.D."/>
        </authorList>
    </citation>
    <scope>NUCLEOTIDE SEQUENCE [LARGE SCALE GENOMIC DNA]</scope>
    <source>
        <strain evidence="5 6">KSW2-29</strain>
    </source>
</reference>
<protein>
    <submittedName>
        <fullName evidence="5">Sulfurtransferase</fullName>
        <ecNumber evidence="5">2.8.1.-</ecNumber>
    </submittedName>
</protein>
<dbReference type="Gene3D" id="3.40.250.10">
    <property type="entry name" value="Rhodanese-like domain"/>
    <property type="match status" value="2"/>
</dbReference>
<dbReference type="EC" id="2.8.1.-" evidence="5"/>
<gene>
    <name evidence="5" type="ORF">RWH44_14270</name>
</gene>
<evidence type="ECO:0000313" key="5">
    <source>
        <dbReference type="EMBL" id="MDU0346863.1"/>
    </source>
</evidence>
<dbReference type="RefSeq" id="WP_316005089.1">
    <property type="nucleotide sequence ID" value="NZ_JAWDIT010000005.1"/>
</dbReference>
<keyword evidence="1 5" id="KW-0808">Transferase</keyword>
<dbReference type="SMART" id="SM00450">
    <property type="entry name" value="RHOD"/>
    <property type="match status" value="2"/>
</dbReference>
<organism evidence="5 6">
    <name type="scientific">Microbacterium phycohabitans</name>
    <dbReference type="NCBI Taxonomy" id="3075993"/>
    <lineage>
        <taxon>Bacteria</taxon>
        <taxon>Bacillati</taxon>
        <taxon>Actinomycetota</taxon>
        <taxon>Actinomycetes</taxon>
        <taxon>Micrococcales</taxon>
        <taxon>Microbacteriaceae</taxon>
        <taxon>Microbacterium</taxon>
    </lineage>
</organism>
<dbReference type="CDD" id="cd01448">
    <property type="entry name" value="TST_Repeat_1"/>
    <property type="match status" value="1"/>
</dbReference>
<evidence type="ECO:0000313" key="6">
    <source>
        <dbReference type="Proteomes" id="UP001261125"/>
    </source>
</evidence>
<dbReference type="PANTHER" id="PTHR11364:SF27">
    <property type="entry name" value="SULFURTRANSFERASE"/>
    <property type="match status" value="1"/>
</dbReference>
<feature type="region of interest" description="Disordered" evidence="3">
    <location>
        <begin position="189"/>
        <end position="217"/>
    </location>
</feature>
<evidence type="ECO:0000256" key="2">
    <source>
        <dbReference type="ARBA" id="ARBA00022737"/>
    </source>
</evidence>
<dbReference type="SUPFAM" id="SSF52821">
    <property type="entry name" value="Rhodanese/Cell cycle control phosphatase"/>
    <property type="match status" value="2"/>
</dbReference>